<keyword evidence="2" id="KW-0732">Signal</keyword>
<feature type="region of interest" description="Disordered" evidence="1">
    <location>
        <begin position="606"/>
        <end position="638"/>
    </location>
</feature>
<name>A0AAD9MZD6_9ANNE</name>
<gene>
    <name evidence="3" type="ORF">LSH36_437g03025</name>
</gene>
<organism evidence="3 4">
    <name type="scientific">Paralvinella palmiformis</name>
    <dbReference type="NCBI Taxonomy" id="53620"/>
    <lineage>
        <taxon>Eukaryota</taxon>
        <taxon>Metazoa</taxon>
        <taxon>Spiralia</taxon>
        <taxon>Lophotrochozoa</taxon>
        <taxon>Annelida</taxon>
        <taxon>Polychaeta</taxon>
        <taxon>Sedentaria</taxon>
        <taxon>Canalipalpata</taxon>
        <taxon>Terebellida</taxon>
        <taxon>Terebelliformia</taxon>
        <taxon>Alvinellidae</taxon>
        <taxon>Paralvinella</taxon>
    </lineage>
</organism>
<evidence type="ECO:0000313" key="3">
    <source>
        <dbReference type="EMBL" id="KAK2149768.1"/>
    </source>
</evidence>
<feature type="chain" id="PRO_5042159557" evidence="2">
    <location>
        <begin position="22"/>
        <end position="638"/>
    </location>
</feature>
<dbReference type="AlphaFoldDB" id="A0AAD9MZD6"/>
<dbReference type="Proteomes" id="UP001208570">
    <property type="component" value="Unassembled WGS sequence"/>
</dbReference>
<dbReference type="EMBL" id="JAODUP010000437">
    <property type="protein sequence ID" value="KAK2149768.1"/>
    <property type="molecule type" value="Genomic_DNA"/>
</dbReference>
<feature type="compositionally biased region" description="Polar residues" evidence="1">
    <location>
        <begin position="629"/>
        <end position="638"/>
    </location>
</feature>
<feature type="compositionally biased region" description="Basic and acidic residues" evidence="1">
    <location>
        <begin position="379"/>
        <end position="391"/>
    </location>
</feature>
<reference evidence="3" key="1">
    <citation type="journal article" date="2023" name="Mol. Biol. Evol.">
        <title>Third-Generation Sequencing Reveals the Adaptive Role of the Epigenome in Three Deep-Sea Polychaetes.</title>
        <authorList>
            <person name="Perez M."/>
            <person name="Aroh O."/>
            <person name="Sun Y."/>
            <person name="Lan Y."/>
            <person name="Juniper S.K."/>
            <person name="Young C.R."/>
            <person name="Angers B."/>
            <person name="Qian P.Y."/>
        </authorList>
    </citation>
    <scope>NUCLEOTIDE SEQUENCE</scope>
    <source>
        <strain evidence="3">P08H-3</strain>
    </source>
</reference>
<evidence type="ECO:0000313" key="4">
    <source>
        <dbReference type="Proteomes" id="UP001208570"/>
    </source>
</evidence>
<evidence type="ECO:0000256" key="2">
    <source>
        <dbReference type="SAM" id="SignalP"/>
    </source>
</evidence>
<accession>A0AAD9MZD6</accession>
<feature type="region of interest" description="Disordered" evidence="1">
    <location>
        <begin position="254"/>
        <end position="284"/>
    </location>
</feature>
<comment type="caution">
    <text evidence="3">The sequence shown here is derived from an EMBL/GenBank/DDBJ whole genome shotgun (WGS) entry which is preliminary data.</text>
</comment>
<proteinExistence type="predicted"/>
<feature type="signal peptide" evidence="2">
    <location>
        <begin position="1"/>
        <end position="21"/>
    </location>
</feature>
<protein>
    <submittedName>
        <fullName evidence="3">Uncharacterized protein</fullName>
    </submittedName>
</protein>
<sequence length="638" mass="71324">MKYPTIISLWILLEYMTSATAQRDDSCQDERGSYCRRLGQKQLLSRCYTRESRCCATCRRLRLDIPGCPYGDRASWCSSVGYDRPISDCYTHNVTCCQTCSLYHSGNKECPYGDQLNWCSEIGSRYLVSSCYEKEQSCCDTCGRFKKPIPGCEYGDHENWCPWIAPSYCETDPHVCCATCSVLSPTTTTTTTPTTTTPTTTTIHDVRATPKMVSSKSGAEVDNIVTYTGSPGRPDDGVGVVTSQHVTGSETTVIHSGEHSSTRTPPVVSPDLNSVPGGGRGDPDDDVSLDILCFNNHTRHKLRHDKHGGRHRSRGHVSLDIICRNVTLNSNSFISFNNSKQEDLTVRFSLNTSKTSSYYEDGDYNNSLTTSSPSGTGFHGDKEFQEGHGNYDDTEEFNYYDDDGGGGNDDEFQYGDVYTFEEEEVPIGKKAKPGTIHFRSNKAGPQIQDQQIDEGYLLQDDRREYAQDGGHPGAGVHNGHEQMDKSHVNLIHDVKDRGHYGNAFDEPIPGYKQGQAKVKMDQSQYKPVYDADVDDNVARAGYETVIRETTFDDYNSELFPMKSKPHKVVYSRAGLNRDSPTLSQFGPYQKVKPPFIKATPIIKEEDVPKDTDINPEYFQTGEKEDGYHFTSSKRTSHI</sequence>
<evidence type="ECO:0000256" key="1">
    <source>
        <dbReference type="SAM" id="MobiDB-lite"/>
    </source>
</evidence>
<feature type="region of interest" description="Disordered" evidence="1">
    <location>
        <begin position="365"/>
        <end position="394"/>
    </location>
</feature>
<feature type="compositionally biased region" description="Polar residues" evidence="1">
    <location>
        <begin position="365"/>
        <end position="375"/>
    </location>
</feature>
<keyword evidence="4" id="KW-1185">Reference proteome</keyword>